<feature type="compositionally biased region" description="Basic and acidic residues" evidence="1">
    <location>
        <begin position="454"/>
        <end position="484"/>
    </location>
</feature>
<evidence type="ECO:0000256" key="1">
    <source>
        <dbReference type="SAM" id="MobiDB-lite"/>
    </source>
</evidence>
<feature type="compositionally biased region" description="Low complexity" evidence="1">
    <location>
        <begin position="73"/>
        <end position="99"/>
    </location>
</feature>
<feature type="compositionally biased region" description="Gly residues" evidence="1">
    <location>
        <begin position="410"/>
        <end position="422"/>
    </location>
</feature>
<feature type="compositionally biased region" description="Basic and acidic residues" evidence="1">
    <location>
        <begin position="298"/>
        <end position="312"/>
    </location>
</feature>
<dbReference type="GeneID" id="18797767"/>
<feature type="region of interest" description="Disordered" evidence="1">
    <location>
        <begin position="218"/>
        <end position="484"/>
    </location>
</feature>
<feature type="region of interest" description="Disordered" evidence="1">
    <location>
        <begin position="1"/>
        <end position="161"/>
    </location>
</feature>
<feature type="compositionally biased region" description="Polar residues" evidence="1">
    <location>
        <begin position="14"/>
        <end position="29"/>
    </location>
</feature>
<dbReference type="KEGG" id="shs:STEHIDRAFT_126462"/>
<proteinExistence type="predicted"/>
<gene>
    <name evidence="2" type="ORF">STEHIDRAFT_126462</name>
</gene>
<feature type="compositionally biased region" description="Basic and acidic residues" evidence="1">
    <location>
        <begin position="522"/>
        <end position="533"/>
    </location>
</feature>
<dbReference type="RefSeq" id="XP_007311408.1">
    <property type="nucleotide sequence ID" value="XM_007311346.1"/>
</dbReference>
<keyword evidence="3" id="KW-1185">Reference proteome</keyword>
<feature type="region of interest" description="Disordered" evidence="1">
    <location>
        <begin position="513"/>
        <end position="533"/>
    </location>
</feature>
<feature type="compositionally biased region" description="Basic and acidic residues" evidence="1">
    <location>
        <begin position="218"/>
        <end position="228"/>
    </location>
</feature>
<feature type="compositionally biased region" description="Basic and acidic residues" evidence="1">
    <location>
        <begin position="235"/>
        <end position="253"/>
    </location>
</feature>
<dbReference type="AlphaFoldDB" id="R7RYP1"/>
<feature type="compositionally biased region" description="Polar residues" evidence="1">
    <location>
        <begin position="100"/>
        <end position="131"/>
    </location>
</feature>
<accession>R7RYP1</accession>
<feature type="compositionally biased region" description="Polar residues" evidence="1">
    <location>
        <begin position="254"/>
        <end position="270"/>
    </location>
</feature>
<evidence type="ECO:0000313" key="3">
    <source>
        <dbReference type="Proteomes" id="UP000053927"/>
    </source>
</evidence>
<feature type="compositionally biased region" description="Pro residues" evidence="1">
    <location>
        <begin position="369"/>
        <end position="396"/>
    </location>
</feature>
<dbReference type="OMA" id="MEHEYEQ"/>
<sequence length="533" mass="59904">MPPASSHELPPRPASSQTSVGSMQNSTRPGPSPRKRKRTQHNDRKEDSLKRHFVPARLERHQTLTSDAMHIDSYSQASQQSLLPQAQPQTQAYAQPLTQSRSLNSIQTEALSEQPTQALSQQGSHSQVLGEQQSQVQYPPASPPPYAPEEPGSISVSMIPNQYDQSMTVKPDLESRLADANSEEDMVISPIISTREDIVNEAHVAGRDEETDIDFVRRVTREEREGQRGRSLSRSRRDDRQSPRPSPSKRDLQSRLTSRTPSPANRSNGNRTHRRPPSRTPSPGPRHLHRLPTTRDVSPYERGRTREFDRGGRGHQPPTAPLSWRRSPPHPPPTQPAAFYARDRDRERGRGRERERDVSPTSRPSQYALPPPAHDLPPHPNTHRLPPPSLPAPPLHPQGYIPTSPSTTKGYGGAAGGGGYGSRGPASYAPSTYSRGRSKSMSRSRSPSRSGSRSRSEERRFWEREAERNRDGQLRERDRMRERSRALGFDVGMRYDDDDGYYAGTEAPTAWNGYRRGAAGDWGREDTSWRPRY</sequence>
<evidence type="ECO:0000313" key="2">
    <source>
        <dbReference type="EMBL" id="EIM79447.1"/>
    </source>
</evidence>
<reference evidence="3" key="1">
    <citation type="journal article" date="2012" name="Science">
        <title>The Paleozoic origin of enzymatic lignin decomposition reconstructed from 31 fungal genomes.</title>
        <authorList>
            <person name="Floudas D."/>
            <person name="Binder M."/>
            <person name="Riley R."/>
            <person name="Barry K."/>
            <person name="Blanchette R.A."/>
            <person name="Henrissat B."/>
            <person name="Martinez A.T."/>
            <person name="Otillar R."/>
            <person name="Spatafora J.W."/>
            <person name="Yadav J.S."/>
            <person name="Aerts A."/>
            <person name="Benoit I."/>
            <person name="Boyd A."/>
            <person name="Carlson A."/>
            <person name="Copeland A."/>
            <person name="Coutinho P.M."/>
            <person name="de Vries R.P."/>
            <person name="Ferreira P."/>
            <person name="Findley K."/>
            <person name="Foster B."/>
            <person name="Gaskell J."/>
            <person name="Glotzer D."/>
            <person name="Gorecki P."/>
            <person name="Heitman J."/>
            <person name="Hesse C."/>
            <person name="Hori C."/>
            <person name="Igarashi K."/>
            <person name="Jurgens J.A."/>
            <person name="Kallen N."/>
            <person name="Kersten P."/>
            <person name="Kohler A."/>
            <person name="Kuees U."/>
            <person name="Kumar T.K.A."/>
            <person name="Kuo A."/>
            <person name="LaButti K."/>
            <person name="Larrondo L.F."/>
            <person name="Lindquist E."/>
            <person name="Ling A."/>
            <person name="Lombard V."/>
            <person name="Lucas S."/>
            <person name="Lundell T."/>
            <person name="Martin R."/>
            <person name="McLaughlin D.J."/>
            <person name="Morgenstern I."/>
            <person name="Morin E."/>
            <person name="Murat C."/>
            <person name="Nagy L.G."/>
            <person name="Nolan M."/>
            <person name="Ohm R.A."/>
            <person name="Patyshakuliyeva A."/>
            <person name="Rokas A."/>
            <person name="Ruiz-Duenas F.J."/>
            <person name="Sabat G."/>
            <person name="Salamov A."/>
            <person name="Samejima M."/>
            <person name="Schmutz J."/>
            <person name="Slot J.C."/>
            <person name="St John F."/>
            <person name="Stenlid J."/>
            <person name="Sun H."/>
            <person name="Sun S."/>
            <person name="Syed K."/>
            <person name="Tsang A."/>
            <person name="Wiebenga A."/>
            <person name="Young D."/>
            <person name="Pisabarro A."/>
            <person name="Eastwood D.C."/>
            <person name="Martin F."/>
            <person name="Cullen D."/>
            <person name="Grigoriev I.V."/>
            <person name="Hibbett D.S."/>
        </authorList>
    </citation>
    <scope>NUCLEOTIDE SEQUENCE [LARGE SCALE GENOMIC DNA]</scope>
    <source>
        <strain evidence="3">FP-91666</strain>
    </source>
</reference>
<feature type="compositionally biased region" description="Basic and acidic residues" evidence="1">
    <location>
        <begin position="341"/>
        <end position="358"/>
    </location>
</feature>
<organism evidence="2 3">
    <name type="scientific">Stereum hirsutum (strain FP-91666)</name>
    <name type="common">White-rot fungus</name>
    <dbReference type="NCBI Taxonomy" id="721885"/>
    <lineage>
        <taxon>Eukaryota</taxon>
        <taxon>Fungi</taxon>
        <taxon>Dikarya</taxon>
        <taxon>Basidiomycota</taxon>
        <taxon>Agaricomycotina</taxon>
        <taxon>Agaricomycetes</taxon>
        <taxon>Russulales</taxon>
        <taxon>Stereaceae</taxon>
        <taxon>Stereum</taxon>
    </lineage>
</organism>
<protein>
    <submittedName>
        <fullName evidence="2">Uncharacterized protein</fullName>
    </submittedName>
</protein>
<feature type="compositionally biased region" description="Low complexity" evidence="1">
    <location>
        <begin position="443"/>
        <end position="453"/>
    </location>
</feature>
<dbReference type="Proteomes" id="UP000053927">
    <property type="component" value="Unassembled WGS sequence"/>
</dbReference>
<name>R7RYP1_STEHR</name>
<feature type="compositionally biased region" description="Basic and acidic residues" evidence="1">
    <location>
        <begin position="40"/>
        <end position="50"/>
    </location>
</feature>
<dbReference type="EMBL" id="JH687404">
    <property type="protein sequence ID" value="EIM79447.1"/>
    <property type="molecule type" value="Genomic_DNA"/>
</dbReference>